<comment type="caution">
    <text evidence="11">The sequence shown here is derived from an EMBL/GenBank/DDBJ whole genome shotgun (WGS) entry which is preliminary data.</text>
</comment>
<dbReference type="Gene3D" id="1.25.40.20">
    <property type="entry name" value="Ankyrin repeat-containing domain"/>
    <property type="match status" value="1"/>
</dbReference>
<keyword evidence="8" id="KW-0808">Transferase</keyword>
<proteinExistence type="inferred from homology"/>
<organism evidence="11 12">
    <name type="scientific">Macrosiphum euphorbiae</name>
    <name type="common">potato aphid</name>
    <dbReference type="NCBI Taxonomy" id="13131"/>
    <lineage>
        <taxon>Eukaryota</taxon>
        <taxon>Metazoa</taxon>
        <taxon>Ecdysozoa</taxon>
        <taxon>Arthropoda</taxon>
        <taxon>Hexapoda</taxon>
        <taxon>Insecta</taxon>
        <taxon>Pterygota</taxon>
        <taxon>Neoptera</taxon>
        <taxon>Paraneoptera</taxon>
        <taxon>Hemiptera</taxon>
        <taxon>Sternorrhyncha</taxon>
        <taxon>Aphidomorpha</taxon>
        <taxon>Aphidoidea</taxon>
        <taxon>Aphididae</taxon>
        <taxon>Macrosiphini</taxon>
        <taxon>Macrosiphum</taxon>
    </lineage>
</organism>
<reference evidence="11 12" key="1">
    <citation type="submission" date="2023-01" db="EMBL/GenBank/DDBJ databases">
        <authorList>
            <person name="Whitehead M."/>
        </authorList>
    </citation>
    <scope>NUCLEOTIDE SEQUENCE [LARGE SCALE GENOMIC DNA]</scope>
</reference>
<evidence type="ECO:0000259" key="10">
    <source>
        <dbReference type="Pfam" id="PF01529"/>
    </source>
</evidence>
<dbReference type="InterPro" id="IPR001594">
    <property type="entry name" value="Palmitoyltrfase_DHHC"/>
</dbReference>
<evidence type="ECO:0000256" key="4">
    <source>
        <dbReference type="ARBA" id="ARBA00022989"/>
    </source>
</evidence>
<keyword evidence="8" id="KW-0012">Acyltransferase</keyword>
<feature type="repeat" description="ANK" evidence="7">
    <location>
        <begin position="125"/>
        <end position="157"/>
    </location>
</feature>
<dbReference type="EMBL" id="CARXXK010000001">
    <property type="protein sequence ID" value="CAI6343143.1"/>
    <property type="molecule type" value="Genomic_DNA"/>
</dbReference>
<comment type="domain">
    <text evidence="8">The DHHC domain is required for palmitoyltransferase activity.</text>
</comment>
<evidence type="ECO:0000256" key="7">
    <source>
        <dbReference type="PROSITE-ProRule" id="PRU00023"/>
    </source>
</evidence>
<dbReference type="PANTHER" id="PTHR24161">
    <property type="entry name" value="ANK_REP_REGION DOMAIN-CONTAINING PROTEIN-RELATED"/>
    <property type="match status" value="1"/>
</dbReference>
<evidence type="ECO:0000256" key="1">
    <source>
        <dbReference type="ARBA" id="ARBA00004141"/>
    </source>
</evidence>
<comment type="similarity">
    <text evidence="8">Belongs to the DHHC palmitoyltransferase family.</text>
</comment>
<keyword evidence="3" id="KW-0677">Repeat</keyword>
<name>A0AAV0VG55_9HEMI</name>
<dbReference type="InterPro" id="IPR002110">
    <property type="entry name" value="Ankyrin_rpt"/>
</dbReference>
<feature type="repeat" description="ANK" evidence="7">
    <location>
        <begin position="90"/>
        <end position="122"/>
    </location>
</feature>
<evidence type="ECO:0000256" key="8">
    <source>
        <dbReference type="RuleBase" id="RU079119"/>
    </source>
</evidence>
<dbReference type="PROSITE" id="PS50088">
    <property type="entry name" value="ANK_REPEAT"/>
    <property type="match status" value="2"/>
</dbReference>
<dbReference type="GO" id="GO:0019706">
    <property type="term" value="F:protein-cysteine S-palmitoyltransferase activity"/>
    <property type="evidence" value="ECO:0007669"/>
    <property type="project" value="UniProtKB-EC"/>
</dbReference>
<keyword evidence="4" id="KW-1133">Transmembrane helix</keyword>
<evidence type="ECO:0000256" key="5">
    <source>
        <dbReference type="ARBA" id="ARBA00023043"/>
    </source>
</evidence>
<dbReference type="AlphaFoldDB" id="A0AAV0VG55"/>
<keyword evidence="5 7" id="KW-0040">ANK repeat</keyword>
<dbReference type="PANTHER" id="PTHR24161:SF17">
    <property type="entry name" value="PALMITOYLTRANSFERASE"/>
    <property type="match status" value="1"/>
</dbReference>
<evidence type="ECO:0000256" key="6">
    <source>
        <dbReference type="ARBA" id="ARBA00023136"/>
    </source>
</evidence>
<dbReference type="PROSITE" id="PS50297">
    <property type="entry name" value="ANK_REP_REGION"/>
    <property type="match status" value="2"/>
</dbReference>
<comment type="subcellular location">
    <subcellularLocation>
        <location evidence="1">Membrane</location>
        <topology evidence="1">Multi-pass membrane protein</topology>
    </subcellularLocation>
</comment>
<dbReference type="SMART" id="SM00248">
    <property type="entry name" value="ANK"/>
    <property type="match status" value="3"/>
</dbReference>
<gene>
    <name evidence="11" type="ORF">MEUPH1_LOCUS448</name>
</gene>
<evidence type="ECO:0000313" key="12">
    <source>
        <dbReference type="Proteomes" id="UP001160148"/>
    </source>
</evidence>
<evidence type="ECO:0000256" key="3">
    <source>
        <dbReference type="ARBA" id="ARBA00022737"/>
    </source>
</evidence>
<dbReference type="Pfam" id="PF12796">
    <property type="entry name" value="Ank_2"/>
    <property type="match status" value="2"/>
</dbReference>
<feature type="domain" description="Palmitoyltransferase DHHC" evidence="10">
    <location>
        <begin position="296"/>
        <end position="337"/>
    </location>
</feature>
<dbReference type="InterPro" id="IPR036770">
    <property type="entry name" value="Ankyrin_rpt-contain_sf"/>
</dbReference>
<keyword evidence="12" id="KW-1185">Reference proteome</keyword>
<dbReference type="GO" id="GO:0000139">
    <property type="term" value="C:Golgi membrane"/>
    <property type="evidence" value="ECO:0007669"/>
    <property type="project" value="TreeGrafter"/>
</dbReference>
<dbReference type="SUPFAM" id="SSF48403">
    <property type="entry name" value="Ankyrin repeat"/>
    <property type="match status" value="1"/>
</dbReference>
<evidence type="ECO:0000256" key="9">
    <source>
        <dbReference type="SAM" id="MobiDB-lite"/>
    </source>
</evidence>
<evidence type="ECO:0000313" key="11">
    <source>
        <dbReference type="EMBL" id="CAI6343143.1"/>
    </source>
</evidence>
<dbReference type="Pfam" id="PF01529">
    <property type="entry name" value="DHHC"/>
    <property type="match status" value="1"/>
</dbReference>
<keyword evidence="6" id="KW-0472">Membrane</keyword>
<dbReference type="PROSITE" id="PS50216">
    <property type="entry name" value="DHHC"/>
    <property type="match status" value="1"/>
</dbReference>
<dbReference type="Proteomes" id="UP001160148">
    <property type="component" value="Unassembled WGS sequence"/>
</dbReference>
<sequence>MVSSGCSGSAGGNGNGNNNNNNDDDVVDINVNNNNDGMHDGCSADSLDVHSSEDQRYKPLLEAIKAGDYDGFEFAVDKCGGEALSFRDEWGYTPAHWAALYGNAEVLRYLVARGVTVDMSCYGIQGSKPVHWACRKGHTAAVQVLLQSQISLQPRDKNGKTPLGLAVNHRYEDIAGLLNREIKKRKKWMVPLHKALNAIFGSSAYSKGPLLLFLCSFLIWWYPLYIYRVIPATWNLTRGCHYTYLAWNIFMWICWLTTKHSDPGFLPIDSGSYIQTIRQLPFYPCDMGTKRDILSRLCHTCRCVRPLRAKHCRLCNRCVQHFDHHCQFVINCIGLSNR</sequence>
<accession>A0AAV0VG55</accession>
<comment type="catalytic activity">
    <reaction evidence="8">
        <text>L-cysteinyl-[protein] + hexadecanoyl-CoA = S-hexadecanoyl-L-cysteinyl-[protein] + CoA</text>
        <dbReference type="Rhea" id="RHEA:36683"/>
        <dbReference type="Rhea" id="RHEA-COMP:10131"/>
        <dbReference type="Rhea" id="RHEA-COMP:11032"/>
        <dbReference type="ChEBI" id="CHEBI:29950"/>
        <dbReference type="ChEBI" id="CHEBI:57287"/>
        <dbReference type="ChEBI" id="CHEBI:57379"/>
        <dbReference type="ChEBI" id="CHEBI:74151"/>
        <dbReference type="EC" id="2.3.1.225"/>
    </reaction>
</comment>
<dbReference type="EC" id="2.3.1.225" evidence="8"/>
<evidence type="ECO:0000256" key="2">
    <source>
        <dbReference type="ARBA" id="ARBA00022692"/>
    </source>
</evidence>
<protein>
    <recommendedName>
        <fullName evidence="8">Palmitoyltransferase</fullName>
        <ecNumber evidence="8">2.3.1.225</ecNumber>
    </recommendedName>
</protein>
<keyword evidence="2" id="KW-0812">Transmembrane</keyword>
<feature type="region of interest" description="Disordered" evidence="9">
    <location>
        <begin position="1"/>
        <end position="29"/>
    </location>
</feature>